<evidence type="ECO:0000259" key="1">
    <source>
        <dbReference type="Pfam" id="PF13482"/>
    </source>
</evidence>
<dbReference type="InterPro" id="IPR038720">
    <property type="entry name" value="YprB_RNase_H-like_dom"/>
</dbReference>
<reference evidence="2 3" key="1">
    <citation type="submission" date="2019-11" db="EMBL/GenBank/DDBJ databases">
        <title>Complete genome sequence of Corynebacterium kalinowskii 1959, a novel Corynebacterium species isolated from soil of a small paddock in Vilsendorf, Germany.</title>
        <authorList>
            <person name="Schaffert L."/>
            <person name="Ruwe M."/>
            <person name="Milse J."/>
            <person name="Hanuschka K."/>
            <person name="Ortseifen V."/>
            <person name="Droste J."/>
            <person name="Brandt D."/>
            <person name="Schlueter L."/>
            <person name="Kutter Y."/>
            <person name="Vinke S."/>
            <person name="Viehoefer P."/>
            <person name="Jacob L."/>
            <person name="Luebke N.-C."/>
            <person name="Schulte-Berndt E."/>
            <person name="Hain C."/>
            <person name="Linder M."/>
            <person name="Schmidt P."/>
            <person name="Wollenschlaeger L."/>
            <person name="Luttermann T."/>
            <person name="Thieme E."/>
            <person name="Hassa J."/>
            <person name="Haak M."/>
            <person name="Wittchen M."/>
            <person name="Mentz A."/>
            <person name="Persicke M."/>
            <person name="Busche T."/>
            <person name="Ruckert C."/>
        </authorList>
    </citation>
    <scope>NUCLEOTIDE SEQUENCE [LARGE SCALE GENOMIC DNA]</scope>
    <source>
        <strain evidence="2 3">2039</strain>
    </source>
</reference>
<keyword evidence="3" id="KW-1185">Reference proteome</keyword>
<dbReference type="NCBIfam" id="TIGR03491">
    <property type="entry name" value="TM0106 family RecB-like putative nuclease"/>
    <property type="match status" value="1"/>
</dbReference>
<evidence type="ECO:0000313" key="3">
    <source>
        <dbReference type="Proteomes" id="UP000424462"/>
    </source>
</evidence>
<dbReference type="RefSeq" id="WP_156232196.1">
    <property type="nucleotide sequence ID" value="NZ_CP046455.1"/>
</dbReference>
<sequence length="511" mass="56316">MGANFEELELQPTDLVGCRYRQVQRHRYPDTEPSSVGQQRAGRLRAARAEVFALLPQAPALGDPKKFLRIDIPDGESAEFDTLEALAAEADLITGVVFRGRSGESSWYLEVDALARMAHGTYLPVIVSNHRVARPREGASMLAISTTRLGLARKPTELPYQQRHHAIDGYRLSLAARALAEVELDSGWGAAIGQDRTKVFLAPSNTHQQALDAALQVTPPTQPRRVKECDSCRYWSFCAPELEAVDEISLFLSGDRAQSYREQGIHTVTGLIDAALGEPSALARAWRDEIPVLRRRAQLQAPRADVEIDIDVEAYLDQGAYLWGVFDGREYLPFVTWEGLGGDAEGENFARFWTWLMQRREQAAAAGESFAAYCYSAHGENHWMLGSARRFAGKRYGDHRIPAEDEVREFISSAQWIDMFRLVKEQLVGPGGLGLKIVAPAAGFHWAEAGFDGEESVHAYRIAVGEDSAAAARARAQLLSYNGDDCRATAAVRAWLEAGAPGAPLLGEGRR</sequence>
<accession>A0A6B8WB99</accession>
<dbReference type="EMBL" id="CP046455">
    <property type="protein sequence ID" value="QGU08575.1"/>
    <property type="molecule type" value="Genomic_DNA"/>
</dbReference>
<feature type="domain" description="YprB ribonuclease H-like" evidence="1">
    <location>
        <begin position="409"/>
        <end position="496"/>
    </location>
</feature>
<dbReference type="KEGG" id="cok:COCCU_13380"/>
<dbReference type="Pfam" id="PF13482">
    <property type="entry name" value="RNase_H_2"/>
    <property type="match status" value="1"/>
</dbReference>
<protein>
    <recommendedName>
        <fullName evidence="1">YprB ribonuclease H-like domain-containing protein</fullName>
    </recommendedName>
</protein>
<proteinExistence type="predicted"/>
<dbReference type="Proteomes" id="UP000424462">
    <property type="component" value="Chromosome"/>
</dbReference>
<organism evidence="2 3">
    <name type="scientific">Corynebacterium occultum</name>
    <dbReference type="NCBI Taxonomy" id="2675219"/>
    <lineage>
        <taxon>Bacteria</taxon>
        <taxon>Bacillati</taxon>
        <taxon>Actinomycetota</taxon>
        <taxon>Actinomycetes</taxon>
        <taxon>Mycobacteriales</taxon>
        <taxon>Corynebacteriaceae</taxon>
        <taxon>Corynebacterium</taxon>
    </lineage>
</organism>
<gene>
    <name evidence="2" type="ORF">COCCU_13380</name>
</gene>
<evidence type="ECO:0000313" key="2">
    <source>
        <dbReference type="EMBL" id="QGU08575.1"/>
    </source>
</evidence>
<dbReference type="InterPro" id="IPR019993">
    <property type="entry name" value="RecB_nuclease_TM0106_put"/>
</dbReference>
<dbReference type="AlphaFoldDB" id="A0A6B8WB99"/>
<name>A0A6B8WB99_9CORY</name>